<feature type="region of interest" description="Disordered" evidence="1">
    <location>
        <begin position="27"/>
        <end position="84"/>
    </location>
</feature>
<proteinExistence type="predicted"/>
<evidence type="ECO:0000313" key="2">
    <source>
        <dbReference type="EMBL" id="MBB5793597.1"/>
    </source>
</evidence>
<keyword evidence="3" id="KW-1185">Reference proteome</keyword>
<organism evidence="2 3">
    <name type="scientific">Streptomyces caelestis</name>
    <dbReference type="NCBI Taxonomy" id="36816"/>
    <lineage>
        <taxon>Bacteria</taxon>
        <taxon>Bacillati</taxon>
        <taxon>Actinomycetota</taxon>
        <taxon>Actinomycetes</taxon>
        <taxon>Kitasatosporales</taxon>
        <taxon>Streptomycetaceae</taxon>
        <taxon>Streptomyces</taxon>
    </lineage>
</organism>
<comment type="caution">
    <text evidence="2">The sequence shown here is derived from an EMBL/GenBank/DDBJ whole genome shotgun (WGS) entry which is preliminary data.</text>
</comment>
<dbReference type="Proteomes" id="UP000590647">
    <property type="component" value="Unassembled WGS sequence"/>
</dbReference>
<dbReference type="AlphaFoldDB" id="A0A7W9H0S3"/>
<dbReference type="EMBL" id="JACHNE010000001">
    <property type="protein sequence ID" value="MBB5793597.1"/>
    <property type="molecule type" value="Genomic_DNA"/>
</dbReference>
<feature type="compositionally biased region" description="Basic and acidic residues" evidence="1">
    <location>
        <begin position="63"/>
        <end position="84"/>
    </location>
</feature>
<gene>
    <name evidence="2" type="ORF">HDA41_001561</name>
</gene>
<evidence type="ECO:0000256" key="1">
    <source>
        <dbReference type="SAM" id="MobiDB-lite"/>
    </source>
</evidence>
<evidence type="ECO:0000313" key="3">
    <source>
        <dbReference type="Proteomes" id="UP000590647"/>
    </source>
</evidence>
<name>A0A7W9H0S3_9ACTN</name>
<sequence>MTQVPTGKVNAHQVIENRIPCRRARSTWAVARQNHSSAKPHHGHAVEHGEDTETLAVRRRHDPRGDVRERAGGGRGVPERPEHQ</sequence>
<accession>A0A7W9H0S3</accession>
<protein>
    <submittedName>
        <fullName evidence="2">Uncharacterized protein</fullName>
    </submittedName>
</protein>
<reference evidence="2 3" key="1">
    <citation type="submission" date="2020-08" db="EMBL/GenBank/DDBJ databases">
        <title>Sequencing the genomes of 1000 actinobacteria strains.</title>
        <authorList>
            <person name="Klenk H.-P."/>
        </authorList>
    </citation>
    <scope>NUCLEOTIDE SEQUENCE [LARGE SCALE GENOMIC DNA]</scope>
    <source>
        <strain evidence="2 3">DSM 40084</strain>
    </source>
</reference>